<dbReference type="InterPro" id="IPR043128">
    <property type="entry name" value="Rev_trsase/Diguanyl_cyclase"/>
</dbReference>
<dbReference type="Proteomes" id="UP000035680">
    <property type="component" value="Unassembled WGS sequence"/>
</dbReference>
<organism evidence="1 2">
    <name type="scientific">Strongyloides venezuelensis</name>
    <name type="common">Threadworm</name>
    <dbReference type="NCBI Taxonomy" id="75913"/>
    <lineage>
        <taxon>Eukaryota</taxon>
        <taxon>Metazoa</taxon>
        <taxon>Ecdysozoa</taxon>
        <taxon>Nematoda</taxon>
        <taxon>Chromadorea</taxon>
        <taxon>Rhabditida</taxon>
        <taxon>Tylenchina</taxon>
        <taxon>Panagrolaimomorpha</taxon>
        <taxon>Strongyloidoidea</taxon>
        <taxon>Strongyloididae</taxon>
        <taxon>Strongyloides</taxon>
    </lineage>
</organism>
<evidence type="ECO:0000313" key="2">
    <source>
        <dbReference type="WBParaSite" id="SVE_1509400.1"/>
    </source>
</evidence>
<reference evidence="2" key="2">
    <citation type="submission" date="2015-08" db="UniProtKB">
        <authorList>
            <consortium name="WormBaseParasite"/>
        </authorList>
    </citation>
    <scope>IDENTIFICATION</scope>
</reference>
<reference evidence="1" key="1">
    <citation type="submission" date="2014-07" db="EMBL/GenBank/DDBJ databases">
        <authorList>
            <person name="Martin A.A"/>
            <person name="De Silva N."/>
        </authorList>
    </citation>
    <scope>NUCLEOTIDE SEQUENCE</scope>
</reference>
<dbReference type="WBParaSite" id="SVE_1509400.1">
    <property type="protein sequence ID" value="SVE_1509400.1"/>
    <property type="gene ID" value="SVE_1509400"/>
</dbReference>
<dbReference type="PANTHER" id="PTHR33050:SF7">
    <property type="entry name" value="RIBONUCLEASE H"/>
    <property type="match status" value="1"/>
</dbReference>
<keyword evidence="1" id="KW-1185">Reference proteome</keyword>
<accession>A0A0K0FTB7</accession>
<dbReference type="InterPro" id="IPR052055">
    <property type="entry name" value="Hepadnavirus_pol/RT"/>
</dbReference>
<protein>
    <submittedName>
        <fullName evidence="2">Reverse transcriptase domain-containing protein</fullName>
    </submittedName>
</protein>
<dbReference type="PANTHER" id="PTHR33050">
    <property type="entry name" value="REVERSE TRANSCRIPTASE DOMAIN-CONTAINING PROTEIN"/>
    <property type="match status" value="1"/>
</dbReference>
<name>A0A0K0FTB7_STRVS</name>
<evidence type="ECO:0000313" key="1">
    <source>
        <dbReference type="Proteomes" id="UP000035680"/>
    </source>
</evidence>
<dbReference type="Gene3D" id="3.30.70.270">
    <property type="match status" value="1"/>
</dbReference>
<dbReference type="SUPFAM" id="SSF56672">
    <property type="entry name" value="DNA/RNA polymerases"/>
    <property type="match status" value="1"/>
</dbReference>
<dbReference type="InterPro" id="IPR043502">
    <property type="entry name" value="DNA/RNA_pol_sf"/>
</dbReference>
<sequence>MFRESSNVLLSPYLDDIILIAKDHEYLSGETKRLCKILNNCNFRINETKYILTPSKKIHHLGYEINQNKITIQITEKHLNKILNILDEVYNSKKISYTKLAYLLSNAVSTKFLNENIMLYITLLYNVLSYDINTLNKSYENFVFLVYSNTETITNLRQYLSENRGISIIENQKSKYINIFTDATPEAIGIYIKEFNISQTLNLVPNQKS</sequence>
<proteinExistence type="predicted"/>
<dbReference type="AlphaFoldDB" id="A0A0K0FTB7"/>